<dbReference type="InterPro" id="IPR001119">
    <property type="entry name" value="SLH_dom"/>
</dbReference>
<reference evidence="5" key="1">
    <citation type="submission" date="2021-04" db="EMBL/GenBank/DDBJ databases">
        <title>Genome sequence of Woronichinia naegeliana from Washington state freshwater lake bloom.</title>
        <authorList>
            <person name="Dreher T.W."/>
        </authorList>
    </citation>
    <scope>NUCLEOTIDE SEQUENCE</scope>
    <source>
        <strain evidence="5">WA131</strain>
    </source>
</reference>
<dbReference type="Pfam" id="PF04966">
    <property type="entry name" value="OprB"/>
    <property type="match status" value="1"/>
</dbReference>
<keyword evidence="3" id="KW-0175">Coiled coil</keyword>
<dbReference type="GO" id="GO:0015288">
    <property type="term" value="F:porin activity"/>
    <property type="evidence" value="ECO:0007669"/>
    <property type="project" value="InterPro"/>
</dbReference>
<name>A0A977L0Q1_9CYAN</name>
<dbReference type="AlphaFoldDB" id="A0A977L0Q1"/>
<dbReference type="InterPro" id="IPR007049">
    <property type="entry name" value="Carb-sel_porin_OprB"/>
</dbReference>
<dbReference type="InterPro" id="IPR051465">
    <property type="entry name" value="Cell_Envelope_Struct_Comp"/>
</dbReference>
<gene>
    <name evidence="5" type="ORF">KA717_12590</name>
</gene>
<feature type="coiled-coil region" evidence="3">
    <location>
        <begin position="136"/>
        <end position="170"/>
    </location>
</feature>
<evidence type="ECO:0000313" key="5">
    <source>
        <dbReference type="EMBL" id="UXE63392.1"/>
    </source>
</evidence>
<dbReference type="EMBL" id="CP073041">
    <property type="protein sequence ID" value="UXE63392.1"/>
    <property type="molecule type" value="Genomic_DNA"/>
</dbReference>
<dbReference type="Proteomes" id="UP001065613">
    <property type="component" value="Chromosome"/>
</dbReference>
<dbReference type="InterPro" id="IPR038673">
    <property type="entry name" value="OprB_sf"/>
</dbReference>
<dbReference type="Pfam" id="PF00395">
    <property type="entry name" value="SLH"/>
    <property type="match status" value="1"/>
</dbReference>
<dbReference type="KEGG" id="wna:KA717_12590"/>
<accession>A0A977L0Q1</accession>
<organism evidence="5">
    <name type="scientific">Woronichinia naegeliana WA131</name>
    <dbReference type="NCBI Taxonomy" id="2824559"/>
    <lineage>
        <taxon>Bacteria</taxon>
        <taxon>Bacillati</taxon>
        <taxon>Cyanobacteriota</taxon>
        <taxon>Cyanophyceae</taxon>
        <taxon>Synechococcales</taxon>
        <taxon>Coelosphaeriaceae</taxon>
        <taxon>Woronichinia</taxon>
    </lineage>
</organism>
<dbReference type="NCBIfam" id="NF033921">
    <property type="entry name" value="por_somb"/>
    <property type="match status" value="1"/>
</dbReference>
<comment type="similarity">
    <text evidence="1 2">Belongs to the OprB family.</text>
</comment>
<dbReference type="GO" id="GO:0016020">
    <property type="term" value="C:membrane"/>
    <property type="evidence" value="ECO:0007669"/>
    <property type="project" value="InterPro"/>
</dbReference>
<dbReference type="InterPro" id="IPR047684">
    <property type="entry name" value="Por_som-like"/>
</dbReference>
<evidence type="ECO:0000256" key="1">
    <source>
        <dbReference type="ARBA" id="ARBA00008769"/>
    </source>
</evidence>
<feature type="domain" description="SLH" evidence="4">
    <location>
        <begin position="76"/>
        <end position="118"/>
    </location>
</feature>
<sequence>MAAAEDAVNLSQTQNIATPTPETATVQSVSPVAMPAIATQADALDLMRRRQQLKTFNAVNKSEPSMAQVTSVSELRDVEPTAWAYEALKSLVERYGCIVGYPDRTFRGDRALSRWEFAAGLNACMNVMERLLQENVAVIREDIDKLKALAQQFEQELAALGARIDNLEVRTSYLEDHQFSTTTKLSGLVFMNLTNASAGGDIKVNATNLNVPLEFRSPGRDPATGQPIVSTQPNNAQTTLSFLTWLTLSTSFTGKDSLVTQLASGNGNSPANVYASAGMYNTFGVPFTDQTAGPNVGNNRSEVVIRELFYQFPATDNLDIVVGPRVNWYRYFDNNRFTFFLNGAGSFNSGGSSLLNAIDRGAGAVVSWKIIPELKLNVAYLGEADEFLPRPPFNTASDPQKGLFGGTNTTTAELSYAPTDNFNVRLLYNYSMIQALGGTIGGTTGEPLYGIADAGPGQGLDINPNDGGLKNSPANTFSVNFDWLITPGVGLFGRYTRGNTTLKPINQAVNANSFQVGLGFPDLGKEGAQGTLSYLVPFDVVAGQQYLVSNGGDGATQYEIEATYFYPINNNIAIVPNFLFIGRPNNFGSNPGIFISNVRLQYSF</sequence>
<dbReference type="Gene3D" id="2.40.160.180">
    <property type="entry name" value="Carbohydrate-selective porin OprB"/>
    <property type="match status" value="1"/>
</dbReference>
<proteinExistence type="inferred from homology"/>
<evidence type="ECO:0000259" key="4">
    <source>
        <dbReference type="Pfam" id="PF00395"/>
    </source>
</evidence>
<evidence type="ECO:0000256" key="2">
    <source>
        <dbReference type="RuleBase" id="RU363072"/>
    </source>
</evidence>
<protein>
    <submittedName>
        <fullName evidence="5">Iron uptake porin</fullName>
    </submittedName>
</protein>
<dbReference type="PANTHER" id="PTHR43308">
    <property type="entry name" value="OUTER MEMBRANE PROTEIN ALPHA-RELATED"/>
    <property type="match status" value="1"/>
</dbReference>
<dbReference type="PANTHER" id="PTHR43308:SF1">
    <property type="entry name" value="OUTER MEMBRANE PROTEIN ALPHA"/>
    <property type="match status" value="1"/>
</dbReference>
<evidence type="ECO:0000256" key="3">
    <source>
        <dbReference type="SAM" id="Coils"/>
    </source>
</evidence>
<dbReference type="GO" id="GO:0008643">
    <property type="term" value="P:carbohydrate transport"/>
    <property type="evidence" value="ECO:0007669"/>
    <property type="project" value="InterPro"/>
</dbReference>